<keyword evidence="1" id="KW-0378">Hydrolase</keyword>
<feature type="signal peptide" evidence="2">
    <location>
        <begin position="1"/>
        <end position="23"/>
    </location>
</feature>
<dbReference type="SUPFAM" id="SSF53474">
    <property type="entry name" value="alpha/beta-Hydrolases"/>
    <property type="match status" value="1"/>
</dbReference>
<keyword evidence="2" id="KW-0732">Signal</keyword>
<dbReference type="Pfam" id="PF00326">
    <property type="entry name" value="Peptidase_S9"/>
    <property type="match status" value="1"/>
</dbReference>
<evidence type="ECO:0000313" key="5">
    <source>
        <dbReference type="Proteomes" id="UP000291562"/>
    </source>
</evidence>
<accession>A0A411HHK0</accession>
<evidence type="ECO:0000256" key="2">
    <source>
        <dbReference type="SAM" id="SignalP"/>
    </source>
</evidence>
<feature type="chain" id="PRO_5019319549" evidence="2">
    <location>
        <begin position="24"/>
        <end position="833"/>
    </location>
</feature>
<dbReference type="InterPro" id="IPR001375">
    <property type="entry name" value="Peptidase_S9_cat"/>
</dbReference>
<dbReference type="KEGG" id="xbc:ELE36_05505"/>
<feature type="domain" description="Peptidase S9 prolyl oligopeptidase catalytic" evidence="3">
    <location>
        <begin position="606"/>
        <end position="818"/>
    </location>
</feature>
<sequence>MQFGKFFLAGASLVLGFCSVAWGKEYKPGESVDLKPGNGLLAVDIDITGFASSVKIDRVGSLFGGELFTKLHGGDNVLLVEMPAGDYRWSRIELAPLNMYLRVRDDPRFHIKINPGVVNYVGDLQVAPSGIGSGFNINTVNRAARMLVSLDRFYPGLWRKFSMRYEGGLPDRFPQFAAHELGEQTALDAVTAGISGDAKTAPKDVAPELHPLVNELFAQRQLRVVRLNPRGDLIAMIEYREGKHRVSVLDVQSNFAVDVYRGDIEVRSIAFAGDRTVLFGLNLPEGNNNHVVHLEAKPGAAPGFTQFVIPGRGVIIDPMPNDGAHAIYAYTNVDWETHIFRIDLGGKRFDMGQLRSELRLDKGLNKAYYGLADVAGNLRLAMVMIDGDYALMYRADLKTPWQEVYRHTADETFEPILLSSDGNSLVALANKDRAQTDLVRIALPSGVVSETMFSIPGTDVDAAITRLADRRVLAVNVYHDGALQTRYLDEPDDAIRGSLAQVLPRKNVAIYDSSADKSRVLVLASDEIDPGTFYLYDSVAKKLQQLLSVQPPMPDVRAARSQLIKVTVADNTTIESYLTLPVQSKPPYPLVVMPHGGPFGARDAIEFDPEVQLMANRGYAVLRVNYRGSGGFGSAFEHAGFGAWGKTIEDDVLAALDVVVKNEVIDKSRIALRGTSYGGYSALMGLIRSPDRFRCGVAISAVTDLPLMFSSSDWSQDKKVREKMQRIVGDPTKAQADMEAVSPDYLYRKLERPLLIVHGALDRRVTSEHALRLLMLLGHAKMTPQSLFLVNEGHGVRDLDARYLTEASIEHFFTTCLASAQPVAAKSGVSQQK</sequence>
<protein>
    <submittedName>
        <fullName evidence="4">S9 family peptidase</fullName>
    </submittedName>
</protein>
<dbReference type="GO" id="GO:0006508">
    <property type="term" value="P:proteolysis"/>
    <property type="evidence" value="ECO:0007669"/>
    <property type="project" value="InterPro"/>
</dbReference>
<dbReference type="OrthoDB" id="4269629at2"/>
<dbReference type="SUPFAM" id="SSF50993">
    <property type="entry name" value="Peptidase/esterase 'gauge' domain"/>
    <property type="match status" value="1"/>
</dbReference>
<reference evidence="4 5" key="1">
    <citation type="submission" date="2019-01" db="EMBL/GenBank/DDBJ databases">
        <title>Pseudolysobacter antarctica gen. nov., sp. nov., isolated from Fildes Peninsula, Antarctica.</title>
        <authorList>
            <person name="Wei Z."/>
            <person name="Peng F."/>
        </authorList>
    </citation>
    <scope>NUCLEOTIDE SEQUENCE [LARGE SCALE GENOMIC DNA]</scope>
    <source>
        <strain evidence="4 5">AQ6-296</strain>
    </source>
</reference>
<dbReference type="AlphaFoldDB" id="A0A411HHK0"/>
<dbReference type="EMBL" id="CP035704">
    <property type="protein sequence ID" value="QBB69867.1"/>
    <property type="molecule type" value="Genomic_DNA"/>
</dbReference>
<name>A0A411HHK0_9GAMM</name>
<evidence type="ECO:0000313" key="4">
    <source>
        <dbReference type="EMBL" id="QBB69867.1"/>
    </source>
</evidence>
<dbReference type="RefSeq" id="WP_129832127.1">
    <property type="nucleotide sequence ID" value="NZ_CP035704.1"/>
</dbReference>
<organism evidence="4 5">
    <name type="scientific">Pseudolysobacter antarcticus</name>
    <dbReference type="NCBI Taxonomy" id="2511995"/>
    <lineage>
        <taxon>Bacteria</taxon>
        <taxon>Pseudomonadati</taxon>
        <taxon>Pseudomonadota</taxon>
        <taxon>Gammaproteobacteria</taxon>
        <taxon>Lysobacterales</taxon>
        <taxon>Rhodanobacteraceae</taxon>
        <taxon>Pseudolysobacter</taxon>
    </lineage>
</organism>
<dbReference type="Proteomes" id="UP000291562">
    <property type="component" value="Chromosome"/>
</dbReference>
<dbReference type="PANTHER" id="PTHR42776">
    <property type="entry name" value="SERINE PEPTIDASE S9 FAMILY MEMBER"/>
    <property type="match status" value="1"/>
</dbReference>
<evidence type="ECO:0000259" key="3">
    <source>
        <dbReference type="Pfam" id="PF00326"/>
    </source>
</evidence>
<dbReference type="PANTHER" id="PTHR42776:SF27">
    <property type="entry name" value="DIPEPTIDYL PEPTIDASE FAMILY MEMBER 6"/>
    <property type="match status" value="1"/>
</dbReference>
<dbReference type="GO" id="GO:0004252">
    <property type="term" value="F:serine-type endopeptidase activity"/>
    <property type="evidence" value="ECO:0007669"/>
    <property type="project" value="TreeGrafter"/>
</dbReference>
<keyword evidence="5" id="KW-1185">Reference proteome</keyword>
<evidence type="ECO:0000256" key="1">
    <source>
        <dbReference type="ARBA" id="ARBA00022801"/>
    </source>
</evidence>
<dbReference type="InterPro" id="IPR029058">
    <property type="entry name" value="AB_hydrolase_fold"/>
</dbReference>
<gene>
    <name evidence="4" type="ORF">ELE36_05505</name>
</gene>
<dbReference type="Gene3D" id="3.40.50.1820">
    <property type="entry name" value="alpha/beta hydrolase"/>
    <property type="match status" value="1"/>
</dbReference>
<proteinExistence type="predicted"/>